<dbReference type="InterPro" id="IPR013237">
    <property type="entry name" value="Phage_T7_Gp4_N"/>
</dbReference>
<dbReference type="InterPro" id="IPR006171">
    <property type="entry name" value="TOPRIM_dom"/>
</dbReference>
<gene>
    <name evidence="8" type="ORF">TCT1_31300</name>
</gene>
<dbReference type="InterPro" id="IPR036977">
    <property type="entry name" value="DNA_primase_Znf_CHC2"/>
</dbReference>
<dbReference type="Pfam" id="PF08273">
    <property type="entry name" value="Zn_Ribbon_Prim"/>
    <property type="match status" value="1"/>
</dbReference>
<dbReference type="InterPro" id="IPR009270">
    <property type="entry name" value="DUF927"/>
</dbReference>
<dbReference type="EMBL" id="AP028978">
    <property type="protein sequence ID" value="BET98209.1"/>
    <property type="molecule type" value="Genomic_DNA"/>
</dbReference>
<proteinExistence type="predicted"/>
<evidence type="ECO:0000256" key="4">
    <source>
        <dbReference type="ARBA" id="ARBA00022695"/>
    </source>
</evidence>
<dbReference type="RefSeq" id="WP_374051726.1">
    <property type="nucleotide sequence ID" value="NZ_AP028978.1"/>
</dbReference>
<keyword evidence="9" id="KW-1185">Reference proteome</keyword>
<dbReference type="SMART" id="SM00778">
    <property type="entry name" value="Prim_Zn_Ribbon"/>
    <property type="match status" value="1"/>
</dbReference>
<reference evidence="8 9" key="1">
    <citation type="submission" date="2023-10" db="EMBL/GenBank/DDBJ databases">
        <title>Xenorhabdus taiwanensis sp. nov., a symbiotic bacterium associated with the entomopathogenic nematode Steinernema taiwanensis.</title>
        <authorList>
            <person name="Tseng C.T."/>
            <person name="Shu H.Y."/>
            <person name="Chen M.H."/>
            <person name="Fang Y.J."/>
            <person name="Wu T.L."/>
            <person name="Lin Y.C."/>
            <person name="Huang C.J."/>
        </authorList>
    </citation>
    <scope>NUCLEOTIDE SEQUENCE [LARGE SCALE GENOMIC DNA]</scope>
    <source>
        <strain evidence="8 9">TCT-1</strain>
    </source>
</reference>
<dbReference type="CDD" id="cd01029">
    <property type="entry name" value="TOPRIM_primases"/>
    <property type="match status" value="1"/>
</dbReference>
<dbReference type="InterPro" id="IPR034154">
    <property type="entry name" value="TOPRIM_DnaG/twinkle"/>
</dbReference>
<name>A0ABN7C723_9GAMM</name>
<keyword evidence="2" id="KW-0639">Primosome</keyword>
<keyword evidence="1" id="KW-0240">DNA-directed RNA polymerase</keyword>
<protein>
    <recommendedName>
        <fullName evidence="7">DNA primase/helicase Gp4 N-terminal Bacteriophage T7-like domain-containing protein</fullName>
    </recommendedName>
</protein>
<keyword evidence="3" id="KW-0808">Transferase</keyword>
<evidence type="ECO:0000256" key="5">
    <source>
        <dbReference type="ARBA" id="ARBA00022705"/>
    </source>
</evidence>
<dbReference type="Gene3D" id="3.90.580.10">
    <property type="entry name" value="Zinc finger, CHC2-type domain"/>
    <property type="match status" value="1"/>
</dbReference>
<evidence type="ECO:0000256" key="6">
    <source>
        <dbReference type="ARBA" id="ARBA00023163"/>
    </source>
</evidence>
<evidence type="ECO:0000256" key="1">
    <source>
        <dbReference type="ARBA" id="ARBA00022478"/>
    </source>
</evidence>
<dbReference type="Pfam" id="PF06048">
    <property type="entry name" value="DUF927"/>
    <property type="match status" value="1"/>
</dbReference>
<evidence type="ECO:0000313" key="8">
    <source>
        <dbReference type="EMBL" id="BET98209.1"/>
    </source>
</evidence>
<dbReference type="Pfam" id="PF13362">
    <property type="entry name" value="Toprim_3"/>
    <property type="match status" value="1"/>
</dbReference>
<dbReference type="Proteomes" id="UP001529514">
    <property type="component" value="Chromosome"/>
</dbReference>
<feature type="domain" description="DNA primase/helicase Gp4 N-terminal Bacteriophage T7-like" evidence="7">
    <location>
        <begin position="33"/>
        <end position="72"/>
    </location>
</feature>
<accession>A0ABN7C723</accession>
<sequence>MVSHIDIRSVKAAAQGQWQGLLSACGVDVPAKGKHGACPICGGTDRFHFIDDHGNGDWHCRQCDNPNHGDGFDLLVRSKGITITEAAKMVSDALLLPLPEPQPARKEALKSEAPPITEKVNKLVAQSTIGQSDYLTKKGLECPNQKLLKDGSLVLVIQALDGTITGAQIIKPNGERRLVSGTQKKGSFIPLSPVIGTPDTIIITEGYATALTVSQLYEGWVLAAIDEGNLPTVAKQVRERWPTAKIILAADNDWHELGELDDKGKPKKNVGKITAEKTAKAIDGWITLPPTEHKADWDDYRQQHGIEAAKQAFSEGLYQVGEKMSVSKSVVINLDEHRAKERDPLKPFIDVRKNGIFHVAPKVDKESGEIINHEQWLSNPIKRVIKGVNDLEQEYLIIEWKKKNIQVISIPMGDVGEREGWRAMKNAGLLVTTKPTLRQTLSDWLLRRDFGEEWSITRKSGWHKGAYIMPDGSIIGKPEQPVLFNGQSAAAAAYQMSGTVENWRNDVARLANGNIFMMFAIGTALAAPMTGITQADSFGIHFYAQSTAGKSTSADMAASLYGHPDLQRLTWYGTEYGIANEAVAHNDGLLYLDEIGQGTDPKHVYKSAYTLFNGKGKIQGAKDGGNRPMESWRTVAISTGEKDIETFLLNGAVKINAGQLVRLLNIPIERATELHECETGKEHADSIKINCRANYGVAGRYWIEYLSHHKTEAMEAYRTAQKRWSKLIPSSYGEQVHRASDRFAAIEAALLMGHVVTGWSEQDCRDTVQAVFNVWLAEFGTGNKEIEQIVERATAFLNTYGMSRYAPLPYDDRDLPIRDLAGYREKKSGHDDAPVIFYTLPSAFKEEMAKGFNPESFAAALATIGMLKKPAKGKGYQGRTPRLRHLGNTQQRAYVMMFIPDEEE</sequence>
<keyword evidence="6" id="KW-0804">Transcription</keyword>
<keyword evidence="5" id="KW-0235">DNA replication</keyword>
<keyword evidence="4" id="KW-0548">Nucleotidyltransferase</keyword>
<organism evidence="8 9">
    <name type="scientific">Xenorhabdus taiwanensis</name>
    <dbReference type="NCBI Taxonomy" id="3085177"/>
    <lineage>
        <taxon>Bacteria</taxon>
        <taxon>Pseudomonadati</taxon>
        <taxon>Pseudomonadota</taxon>
        <taxon>Gammaproteobacteria</taxon>
        <taxon>Enterobacterales</taxon>
        <taxon>Morganellaceae</taxon>
        <taxon>Xenorhabdus</taxon>
    </lineage>
</organism>
<dbReference type="SUPFAM" id="SSF57783">
    <property type="entry name" value="Zinc beta-ribbon"/>
    <property type="match status" value="1"/>
</dbReference>
<evidence type="ECO:0000256" key="2">
    <source>
        <dbReference type="ARBA" id="ARBA00022515"/>
    </source>
</evidence>
<evidence type="ECO:0000313" key="9">
    <source>
        <dbReference type="Proteomes" id="UP001529514"/>
    </source>
</evidence>
<evidence type="ECO:0000259" key="7">
    <source>
        <dbReference type="SMART" id="SM00778"/>
    </source>
</evidence>
<evidence type="ECO:0000256" key="3">
    <source>
        <dbReference type="ARBA" id="ARBA00022679"/>
    </source>
</evidence>
<dbReference type="Gene3D" id="3.40.1360.10">
    <property type="match status" value="1"/>
</dbReference>